<protein>
    <submittedName>
        <fullName evidence="3">FAS1 domain-containing protein</fullName>
    </submittedName>
</protein>
<dbReference type="InterPro" id="IPR050904">
    <property type="entry name" value="Adhesion/Biosynth-related"/>
</dbReference>
<feature type="domain" description="FAS1" evidence="2">
    <location>
        <begin position="188"/>
        <end position="321"/>
    </location>
</feature>
<keyword evidence="4" id="KW-1185">Reference proteome</keyword>
<feature type="signal peptide" evidence="1">
    <location>
        <begin position="1"/>
        <end position="30"/>
    </location>
</feature>
<feature type="domain" description="FAS1" evidence="2">
    <location>
        <begin position="34"/>
        <end position="185"/>
    </location>
</feature>
<sequence>MAKHCQFYSVIIRLVPFLLLLSPIFIAASAAEDLPDLGTVLAGQSELSTYYELIKKYPEVLLQLPTTGGITILAPSNAAFANIPGTSLSNVWNADSAEIAVPILLYHVLSSQIPAETLKSGDSVYATTLLTDPAWTSLESGQGLLINRQPGNIVVFISGGGARSILKKVDIPFKGGLVQMIDNLLVPPGAINTTLTSFQDLSFLGALYAADLYDQVANGTGNYTVFASSVPGFQVVNGTLSNLTDGALQQLMKYHIVPSHVLPSSALVNGTDYPTLLGPAPQSPEIHIHRSGNNLYVNSAQIIQSDILMENGILHIIDNVLNPNVSDPTPNPELGLQPAVYSGAVDASTMVVTDLPWTTALPCTVSCPVTTTSVDSKNNNSTRSATTSSLATSSSMAGAATVAKCTGLGMSGGLGILGAAGLGAIGFAF</sequence>
<gene>
    <name evidence="3" type="ORF">SUNI508_02418</name>
</gene>
<evidence type="ECO:0000259" key="2">
    <source>
        <dbReference type="PROSITE" id="PS50213"/>
    </source>
</evidence>
<dbReference type="PANTHER" id="PTHR10900">
    <property type="entry name" value="PERIOSTIN-RELATED"/>
    <property type="match status" value="1"/>
</dbReference>
<keyword evidence="1" id="KW-0732">Signal</keyword>
<reference evidence="3 4" key="1">
    <citation type="journal article" date="2024" name="J. Plant Pathol.">
        <title>Sequence and assembly of the genome of Seiridium unicorne, isolate CBS 538.82, causal agent of cypress canker disease.</title>
        <authorList>
            <person name="Scali E."/>
            <person name="Rocca G.D."/>
            <person name="Danti R."/>
            <person name="Garbelotto M."/>
            <person name="Barberini S."/>
            <person name="Baroncelli R."/>
            <person name="Emiliani G."/>
        </authorList>
    </citation>
    <scope>NUCLEOTIDE SEQUENCE [LARGE SCALE GENOMIC DNA]</scope>
    <source>
        <strain evidence="3 4">BM-138-508</strain>
    </source>
</reference>
<dbReference type="InterPro" id="IPR036378">
    <property type="entry name" value="FAS1_dom_sf"/>
</dbReference>
<dbReference type="EMBL" id="JARVKF010000429">
    <property type="protein sequence ID" value="KAK9414319.1"/>
    <property type="molecule type" value="Genomic_DNA"/>
</dbReference>
<proteinExistence type="predicted"/>
<evidence type="ECO:0000256" key="1">
    <source>
        <dbReference type="SAM" id="SignalP"/>
    </source>
</evidence>
<dbReference type="Pfam" id="PF02469">
    <property type="entry name" value="Fasciclin"/>
    <property type="match status" value="2"/>
</dbReference>
<comment type="caution">
    <text evidence="3">The sequence shown here is derived from an EMBL/GenBank/DDBJ whole genome shotgun (WGS) entry which is preliminary data.</text>
</comment>
<dbReference type="PROSITE" id="PS50213">
    <property type="entry name" value="FAS1"/>
    <property type="match status" value="2"/>
</dbReference>
<dbReference type="InterPro" id="IPR000782">
    <property type="entry name" value="FAS1_domain"/>
</dbReference>
<dbReference type="Proteomes" id="UP001408356">
    <property type="component" value="Unassembled WGS sequence"/>
</dbReference>
<feature type="chain" id="PRO_5045516201" evidence="1">
    <location>
        <begin position="31"/>
        <end position="429"/>
    </location>
</feature>
<evidence type="ECO:0000313" key="3">
    <source>
        <dbReference type="EMBL" id="KAK9414319.1"/>
    </source>
</evidence>
<organism evidence="3 4">
    <name type="scientific">Seiridium unicorne</name>
    <dbReference type="NCBI Taxonomy" id="138068"/>
    <lineage>
        <taxon>Eukaryota</taxon>
        <taxon>Fungi</taxon>
        <taxon>Dikarya</taxon>
        <taxon>Ascomycota</taxon>
        <taxon>Pezizomycotina</taxon>
        <taxon>Sordariomycetes</taxon>
        <taxon>Xylariomycetidae</taxon>
        <taxon>Amphisphaeriales</taxon>
        <taxon>Sporocadaceae</taxon>
        <taxon>Seiridium</taxon>
    </lineage>
</organism>
<dbReference type="SUPFAM" id="SSF82153">
    <property type="entry name" value="FAS1 domain"/>
    <property type="match status" value="2"/>
</dbReference>
<dbReference type="SMART" id="SM00554">
    <property type="entry name" value="FAS1"/>
    <property type="match status" value="2"/>
</dbReference>
<dbReference type="Gene3D" id="2.30.180.10">
    <property type="entry name" value="FAS1 domain"/>
    <property type="match status" value="2"/>
</dbReference>
<accession>A0ABR2UI61</accession>
<dbReference type="PANTHER" id="PTHR10900:SF77">
    <property type="entry name" value="FI19380P1"/>
    <property type="match status" value="1"/>
</dbReference>
<name>A0ABR2UI61_9PEZI</name>
<evidence type="ECO:0000313" key="4">
    <source>
        <dbReference type="Proteomes" id="UP001408356"/>
    </source>
</evidence>